<proteinExistence type="predicted"/>
<dbReference type="Proteomes" id="UP000029646">
    <property type="component" value="Unassembled WGS sequence"/>
</dbReference>
<protein>
    <submittedName>
        <fullName evidence="1">Mobile element protein</fullName>
    </submittedName>
</protein>
<dbReference type="AlphaFoldDB" id="A0A090W8I9"/>
<dbReference type="EMBL" id="BBNS01000046">
    <property type="protein sequence ID" value="GAL73271.1"/>
    <property type="molecule type" value="Genomic_DNA"/>
</dbReference>
<name>A0A090W8I9_9FLAO</name>
<evidence type="ECO:0000313" key="1">
    <source>
        <dbReference type="EMBL" id="GAL73271.1"/>
    </source>
</evidence>
<evidence type="ECO:0000313" key="2">
    <source>
        <dbReference type="Proteomes" id="UP000029646"/>
    </source>
</evidence>
<reference evidence="1 2" key="1">
    <citation type="journal article" date="2014" name="Genome Announc.">
        <title>Draft Genome Sequence of Marine Flavobacterium Jejuia pallidilutea Strain 11shimoA1 and Pigmentation Mutants.</title>
        <authorList>
            <person name="Takatani N."/>
            <person name="Nakanishi M."/>
            <person name="Meirelles P."/>
            <person name="Mino S."/>
            <person name="Suda W."/>
            <person name="Oshima K."/>
            <person name="Hattori M."/>
            <person name="Ohkuma M."/>
            <person name="Hosokawa M."/>
            <person name="Miyashita K."/>
            <person name="Thompson F.L."/>
            <person name="Niwa A."/>
            <person name="Sawabe T."/>
            <person name="Sawabe T."/>
        </authorList>
    </citation>
    <scope>NUCLEOTIDE SEQUENCE [LARGE SCALE GENOMIC DNA]</scope>
    <source>
        <strain evidence="2">JCM19302</strain>
    </source>
</reference>
<gene>
    <name evidence="1" type="ORF">JCM19302_2537</name>
</gene>
<comment type="caution">
    <text evidence="1">The sequence shown here is derived from an EMBL/GenBank/DDBJ whole genome shotgun (WGS) entry which is preliminary data.</text>
</comment>
<sequence>MAALSSIRIKGEIQDFYHRKIKEGKNKMSILNAIRNKIVLRVFACVKNNRMYQKNYEYLLG</sequence>
<organism evidence="1 2">
    <name type="scientific">Jejuia pallidilutea</name>
    <dbReference type="NCBI Taxonomy" id="504487"/>
    <lineage>
        <taxon>Bacteria</taxon>
        <taxon>Pseudomonadati</taxon>
        <taxon>Bacteroidota</taxon>
        <taxon>Flavobacteriia</taxon>
        <taxon>Flavobacteriales</taxon>
        <taxon>Flavobacteriaceae</taxon>
        <taxon>Jejuia</taxon>
    </lineage>
</organism>
<accession>A0A090W8I9</accession>